<dbReference type="SUPFAM" id="SSF51695">
    <property type="entry name" value="PLC-like phosphodiesterases"/>
    <property type="match status" value="1"/>
</dbReference>
<comment type="subcellular location">
    <subcellularLocation>
        <location evidence="1">Membrane</location>
    </subcellularLocation>
</comment>
<reference evidence="9" key="1">
    <citation type="submission" date="2021-01" db="EMBL/GenBank/DDBJ databases">
        <authorList>
            <person name="Corre E."/>
            <person name="Pelletier E."/>
            <person name="Niang G."/>
            <person name="Scheremetjew M."/>
            <person name="Finn R."/>
            <person name="Kale V."/>
            <person name="Holt S."/>
            <person name="Cochrane G."/>
            <person name="Meng A."/>
            <person name="Brown T."/>
            <person name="Cohen L."/>
        </authorList>
    </citation>
    <scope>NUCLEOTIDE SEQUENCE</scope>
    <source>
        <strain evidence="9">NY070348D</strain>
    </source>
</reference>
<organism evidence="9">
    <name type="scientific">Mucochytrium quahogii</name>
    <dbReference type="NCBI Taxonomy" id="96639"/>
    <lineage>
        <taxon>Eukaryota</taxon>
        <taxon>Sar</taxon>
        <taxon>Stramenopiles</taxon>
        <taxon>Bigyra</taxon>
        <taxon>Labyrinthulomycetes</taxon>
        <taxon>Thraustochytrida</taxon>
        <taxon>Thraustochytriidae</taxon>
        <taxon>Mucochytrium</taxon>
    </lineage>
</organism>
<accession>A0A7S2W2I3</accession>
<evidence type="ECO:0000256" key="4">
    <source>
        <dbReference type="ARBA" id="ARBA00022801"/>
    </source>
</evidence>
<dbReference type="PANTHER" id="PTHR42758">
    <property type="entry name" value="PHOSPHATIDYLGLYCEROL PHOSPHOLIPASE C"/>
    <property type="match status" value="1"/>
</dbReference>
<dbReference type="AlphaFoldDB" id="A0A7S2W2I3"/>
<evidence type="ECO:0000313" key="9">
    <source>
        <dbReference type="EMBL" id="CAD9664553.1"/>
    </source>
</evidence>
<dbReference type="PANTHER" id="PTHR42758:SF2">
    <property type="entry name" value="PHOSPHATIDYLGLYCEROL PHOSPHOLIPASE C"/>
    <property type="match status" value="1"/>
</dbReference>
<keyword evidence="6" id="KW-0443">Lipid metabolism</keyword>
<evidence type="ECO:0000259" key="8">
    <source>
        <dbReference type="PROSITE" id="PS51704"/>
    </source>
</evidence>
<dbReference type="Gene3D" id="3.20.20.190">
    <property type="entry name" value="Phosphatidylinositol (PI) phosphodiesterase"/>
    <property type="match status" value="1"/>
</dbReference>
<evidence type="ECO:0000256" key="6">
    <source>
        <dbReference type="ARBA" id="ARBA00023098"/>
    </source>
</evidence>
<protein>
    <recommendedName>
        <fullName evidence="8">GP-PDE domain-containing protein</fullName>
    </recommendedName>
</protein>
<keyword evidence="7" id="KW-0472">Membrane</keyword>
<dbReference type="InterPro" id="IPR030395">
    <property type="entry name" value="GP_PDE_dom"/>
</dbReference>
<dbReference type="PROSITE" id="PS51704">
    <property type="entry name" value="GP_PDE"/>
    <property type="match status" value="1"/>
</dbReference>
<keyword evidence="5" id="KW-1133">Transmembrane helix</keyword>
<dbReference type="InterPro" id="IPR052271">
    <property type="entry name" value="GDPD-Related"/>
</dbReference>
<evidence type="ECO:0000256" key="3">
    <source>
        <dbReference type="ARBA" id="ARBA00022692"/>
    </source>
</evidence>
<proteinExistence type="inferred from homology"/>
<gene>
    <name evidence="9" type="ORF">QSP1433_LOCUS1063</name>
</gene>
<comment type="similarity">
    <text evidence="2">Belongs to the glycerophosphoryl diester phosphodiesterase family.</text>
</comment>
<dbReference type="GO" id="GO:0008081">
    <property type="term" value="F:phosphoric diester hydrolase activity"/>
    <property type="evidence" value="ECO:0007669"/>
    <property type="project" value="InterPro"/>
</dbReference>
<keyword evidence="3" id="KW-0812">Transmembrane</keyword>
<evidence type="ECO:0000256" key="5">
    <source>
        <dbReference type="ARBA" id="ARBA00022989"/>
    </source>
</evidence>
<feature type="domain" description="GP-PDE" evidence="8">
    <location>
        <begin position="66"/>
        <end position="350"/>
    </location>
</feature>
<keyword evidence="4" id="KW-0378">Hydrolase</keyword>
<dbReference type="GO" id="GO:0016020">
    <property type="term" value="C:membrane"/>
    <property type="evidence" value="ECO:0007669"/>
    <property type="project" value="UniProtKB-SubCell"/>
</dbReference>
<dbReference type="GO" id="GO:0005737">
    <property type="term" value="C:cytoplasm"/>
    <property type="evidence" value="ECO:0007669"/>
    <property type="project" value="UniProtKB-ARBA"/>
</dbReference>
<dbReference type="Pfam" id="PF03009">
    <property type="entry name" value="GDPD"/>
    <property type="match status" value="1"/>
</dbReference>
<dbReference type="EMBL" id="HBHK01001741">
    <property type="protein sequence ID" value="CAD9664553.1"/>
    <property type="molecule type" value="Transcribed_RNA"/>
</dbReference>
<dbReference type="GO" id="GO:0046475">
    <property type="term" value="P:glycerophospholipid catabolic process"/>
    <property type="evidence" value="ECO:0007669"/>
    <property type="project" value="TreeGrafter"/>
</dbReference>
<evidence type="ECO:0000256" key="2">
    <source>
        <dbReference type="ARBA" id="ARBA00007277"/>
    </source>
</evidence>
<evidence type="ECO:0000256" key="7">
    <source>
        <dbReference type="ARBA" id="ARBA00023136"/>
    </source>
</evidence>
<dbReference type="InterPro" id="IPR017946">
    <property type="entry name" value="PLC-like_Pdiesterase_TIM-brl"/>
</dbReference>
<name>A0A7S2W2I3_9STRA</name>
<evidence type="ECO:0000256" key="1">
    <source>
        <dbReference type="ARBA" id="ARBA00004370"/>
    </source>
</evidence>
<sequence length="350" mass="39713">MGCWKMFDVLGGRYACALVFGGLVWMMNLQRACVVGALCVSSIRLAAFAADRYRTRNARGERMDFGKTYAHRGGRMSTPENTMPAFENASQMVDVLELDVWLTKDNKVVVFHDSTFDRVCGRQGVIAETKFADLPKVLKRPSDGFPQGEKNARVADENHIPLFMEVLDLLSQPERKDRKVLVEFKQHNKVLVELVKSMLYSRGFVQDDRVVWFSLEYGINRLLGASDPSIPRLSSVPEVITYTLLFWLGLLPLMPMDISMFGITCGTLESLHSFVETVSVLCSMPYEIQMFIVRTYRAMLTSPDMFTYMKSRNIMCVLLGVNTDEDLEFSREMGADMVITDNPEWLAKAI</sequence>